<keyword evidence="1" id="KW-0812">Transmembrane</keyword>
<feature type="domain" description="Type VI lipase adapter protein Tla3 C-terminal" evidence="3">
    <location>
        <begin position="374"/>
        <end position="506"/>
    </location>
</feature>
<evidence type="ECO:0000256" key="1">
    <source>
        <dbReference type="SAM" id="Phobius"/>
    </source>
</evidence>
<sequence length="531" mass="58155">MFVLIGSYQYWKSTGMEISGMRDAIRVGSFVIVGLIAAVFAGHWAWRHVAGVNSTSATVGLASPVVAASAHVVSRGILSGTGPQYVLEVRGLGMAISGDHQDTPWKRIVEKADNFASVLSQDPKDYGETPDIRMTFSKVDTGAAFEYAAAEAIDHWPLPVIIINPPTGKDVKSRAAYRIADGRQKAGLGVTLFLWEYDANTSSAVPALDRLFQFFDEHPDVPAALIVTQDGMIFRSLLDTPGTPKEPLGAYIPPIPNSMVSLLVTRSDRVDQLMRPFVVSDVPADIDNDKTQFDIVKLWNFYWQQSTVFQDETEKVDEGYAGATTLRSDWWTAKLPELWKQIGNKGPGDFKPSPYLPVRWTNWQLEEFDEAPQLGYLHRPVHIKLTDGDGKALKRTGQIKALQDGWQHAIATLPKGTKPARVFYDTTLDREWIIPLTQALHGNAEGIELDNVKEGYDIGRRLGNTGVSSALVQIGLATVAGYQDGGASATVHLTEHRDAAIVMVSPPDETAKAANAKHRGVNPFRTRVPGG</sequence>
<accession>A0AAW5ZVH7</accession>
<evidence type="ECO:0000259" key="2">
    <source>
        <dbReference type="Pfam" id="PF11394"/>
    </source>
</evidence>
<reference evidence="4" key="1">
    <citation type="submission" date="2021-09" db="EMBL/GenBank/DDBJ databases">
        <title>Genomic analysis of Ralstonia spp.</title>
        <authorList>
            <person name="Aburjaile F."/>
            <person name="Ariute J.C."/>
            <person name="Pais A.K.L."/>
            <person name="Albuquerque G.M.R."/>
            <person name="Silva A.M.F."/>
            <person name="Brenig B."/>
            <person name="Azevedo V."/>
            <person name="Matiuzzi M."/>
            <person name="Ramos R."/>
            <person name="Goes-Neto A."/>
            <person name="Soares S."/>
            <person name="Iseppon A.M.B."/>
            <person name="Souza E."/>
            <person name="Gama M."/>
        </authorList>
    </citation>
    <scope>NUCLEOTIDE SEQUENCE</scope>
    <source>
        <strain evidence="4">CCRMRs91</strain>
    </source>
</reference>
<proteinExistence type="predicted"/>
<dbReference type="InterPro" id="IPR048303">
    <property type="entry name" value="Tla3_C"/>
</dbReference>
<comment type="caution">
    <text evidence="4">The sequence shown here is derived from an EMBL/GenBank/DDBJ whole genome shotgun (WGS) entry which is preliminary data.</text>
</comment>
<dbReference type="AlphaFoldDB" id="A0AAW5ZVH7"/>
<dbReference type="Pfam" id="PF20995">
    <property type="entry name" value="Tla3_C"/>
    <property type="match status" value="1"/>
</dbReference>
<evidence type="ECO:0000259" key="3">
    <source>
        <dbReference type="Pfam" id="PF20995"/>
    </source>
</evidence>
<dbReference type="EMBL" id="JAIVFG010000049">
    <property type="protein sequence ID" value="MDB0573388.1"/>
    <property type="molecule type" value="Genomic_DNA"/>
</dbReference>
<dbReference type="RefSeq" id="WP_271657171.1">
    <property type="nucleotide sequence ID" value="NZ_JAIVFG010000049.1"/>
</dbReference>
<keyword evidence="1" id="KW-1133">Transmembrane helix</keyword>
<dbReference type="Proteomes" id="UP001144050">
    <property type="component" value="Unassembled WGS sequence"/>
</dbReference>
<evidence type="ECO:0000313" key="4">
    <source>
        <dbReference type="EMBL" id="MDB0573388.1"/>
    </source>
</evidence>
<keyword evidence="1" id="KW-0472">Membrane</keyword>
<dbReference type="InterPro" id="IPR021531">
    <property type="entry name" value="Tla3_N"/>
</dbReference>
<name>A0AAW5ZVH7_RALSL</name>
<dbReference type="Pfam" id="PF11394">
    <property type="entry name" value="Tla3_N"/>
    <property type="match status" value="1"/>
</dbReference>
<feature type="transmembrane region" description="Helical" evidence="1">
    <location>
        <begin position="24"/>
        <end position="46"/>
    </location>
</feature>
<protein>
    <submittedName>
        <fullName evidence="4">DUF2875 family protein</fullName>
    </submittedName>
</protein>
<evidence type="ECO:0000313" key="5">
    <source>
        <dbReference type="Proteomes" id="UP001144050"/>
    </source>
</evidence>
<feature type="domain" description="Type VI lipase adapter protein Tla3 N-terminal" evidence="2">
    <location>
        <begin position="85"/>
        <end position="243"/>
    </location>
</feature>
<organism evidence="4 5">
    <name type="scientific">Ralstonia solanacearum</name>
    <name type="common">Pseudomonas solanacearum</name>
    <dbReference type="NCBI Taxonomy" id="305"/>
    <lineage>
        <taxon>Bacteria</taxon>
        <taxon>Pseudomonadati</taxon>
        <taxon>Pseudomonadota</taxon>
        <taxon>Betaproteobacteria</taxon>
        <taxon>Burkholderiales</taxon>
        <taxon>Burkholderiaceae</taxon>
        <taxon>Ralstonia</taxon>
        <taxon>Ralstonia solanacearum species complex</taxon>
    </lineage>
</organism>
<gene>
    <name evidence="4" type="ORF">LBW59_21810</name>
</gene>